<keyword evidence="3" id="KW-1185">Reference proteome</keyword>
<dbReference type="Proteomes" id="UP000017559">
    <property type="component" value="Unassembled WGS sequence"/>
</dbReference>
<comment type="caution">
    <text evidence="2">The sequence shown here is derived from an EMBL/GenBank/DDBJ whole genome shotgun (WGS) entry which is preliminary data.</text>
</comment>
<proteinExistence type="predicted"/>
<reference evidence="2 3" key="1">
    <citation type="journal article" date="2014" name="BMC Genomics">
        <title>Genome and secretome analysis of the hemibiotrophic fungal pathogen, Moniliophthora roreri, which causes frosty pod rot disease of cacao: mechanisms of the biotrophic and necrotrophic phases.</title>
        <authorList>
            <person name="Meinhardt L.W."/>
            <person name="Costa G.G.L."/>
            <person name="Thomazella D.P.T."/>
            <person name="Teixeira P.J.P.L."/>
            <person name="Carazzolle M.F."/>
            <person name="Schuster S.C."/>
            <person name="Carlson J.E."/>
            <person name="Guiltinan M.J."/>
            <person name="Mieczkowski P."/>
            <person name="Farmer A."/>
            <person name="Ramaraj T."/>
            <person name="Crozier J."/>
            <person name="Davis R.E."/>
            <person name="Shao J."/>
            <person name="Melnick R.L."/>
            <person name="Pereira G.A.G."/>
            <person name="Bailey B.A."/>
        </authorList>
    </citation>
    <scope>NUCLEOTIDE SEQUENCE [LARGE SCALE GENOMIC DNA]</scope>
    <source>
        <strain evidence="2 3">MCA 2997</strain>
    </source>
</reference>
<evidence type="ECO:0000259" key="1">
    <source>
        <dbReference type="Pfam" id="PF17667"/>
    </source>
</evidence>
<dbReference type="OrthoDB" id="10420788at2759"/>
<dbReference type="EMBL" id="AWSO01000412">
    <property type="protein sequence ID" value="ESK90739.1"/>
    <property type="molecule type" value="Genomic_DNA"/>
</dbReference>
<protein>
    <recommendedName>
        <fullName evidence="1">Fungal-type protein kinase domain-containing protein</fullName>
    </recommendedName>
</protein>
<gene>
    <name evidence="2" type="ORF">Moror_4097</name>
</gene>
<evidence type="ECO:0000313" key="2">
    <source>
        <dbReference type="EMBL" id="ESK90739.1"/>
    </source>
</evidence>
<dbReference type="Pfam" id="PF17667">
    <property type="entry name" value="Pkinase_fungal"/>
    <property type="match status" value="1"/>
</dbReference>
<dbReference type="InterPro" id="IPR040976">
    <property type="entry name" value="Pkinase_fungal"/>
</dbReference>
<dbReference type="KEGG" id="mrr:Moror_4097"/>
<feature type="domain" description="Fungal-type protein kinase" evidence="1">
    <location>
        <begin position="207"/>
        <end position="266"/>
    </location>
</feature>
<sequence>MAPELPKEWANPTVFRLSEIFAALLSDSDSSSIAQDGRTLSQRGLFSKEEMNCGGIETLYNQVIQAYKEECGGKVGTLKITTRTLGDSGVTFTVFEPSFSPSEQRENGFGFMLEPQDDPDTESSRLSSSYRLCLIPCTRAHFSFAISLSGTLVRFLARSRGVVVSSEAFDLHENWTNLANVFIAINIILDYKAVETLTSIGEVEYLAPRARRRIVVDGAKRSILELEPKNMRTILVGLVGALKGHQGLYEARFLHGDINTNSIVFVKRPCAGCEHCPHPVEGIPVIMDIDEDLLSRKFAVQRGLEGLNAED</sequence>
<dbReference type="AlphaFoldDB" id="V2YGC3"/>
<organism evidence="2 3">
    <name type="scientific">Moniliophthora roreri (strain MCA 2997)</name>
    <name type="common">Cocoa frosty pod rot fungus</name>
    <name type="synonym">Crinipellis roreri</name>
    <dbReference type="NCBI Taxonomy" id="1381753"/>
    <lineage>
        <taxon>Eukaryota</taxon>
        <taxon>Fungi</taxon>
        <taxon>Dikarya</taxon>
        <taxon>Basidiomycota</taxon>
        <taxon>Agaricomycotina</taxon>
        <taxon>Agaricomycetes</taxon>
        <taxon>Agaricomycetidae</taxon>
        <taxon>Agaricales</taxon>
        <taxon>Marasmiineae</taxon>
        <taxon>Marasmiaceae</taxon>
        <taxon>Moniliophthora</taxon>
    </lineage>
</organism>
<name>V2YGC3_MONRO</name>
<evidence type="ECO:0000313" key="3">
    <source>
        <dbReference type="Proteomes" id="UP000017559"/>
    </source>
</evidence>
<accession>V2YGC3</accession>
<dbReference type="HOGENOM" id="CLU_894540_0_0_1"/>